<evidence type="ECO:0000256" key="3">
    <source>
        <dbReference type="ARBA" id="ARBA00022989"/>
    </source>
</evidence>
<feature type="transmembrane region" description="Helical" evidence="5">
    <location>
        <begin position="387"/>
        <end position="411"/>
    </location>
</feature>
<dbReference type="PROSITE" id="PS50801">
    <property type="entry name" value="STAS"/>
    <property type="match status" value="1"/>
</dbReference>
<keyword evidence="3 5" id="KW-1133">Transmembrane helix</keyword>
<feature type="transmembrane region" description="Helical" evidence="5">
    <location>
        <begin position="182"/>
        <end position="202"/>
    </location>
</feature>
<protein>
    <submittedName>
        <fullName evidence="7">Bicarbonate transporter BicA</fullName>
    </submittedName>
</protein>
<keyword evidence="4 5" id="KW-0472">Membrane</keyword>
<evidence type="ECO:0000313" key="8">
    <source>
        <dbReference type="Proteomes" id="UP000035067"/>
    </source>
</evidence>
<name>A0A0G2IWF9_9SYNE</name>
<dbReference type="Gene3D" id="3.30.750.24">
    <property type="entry name" value="STAS domain"/>
    <property type="match status" value="1"/>
</dbReference>
<comment type="caution">
    <text evidence="7">The sequence shown here is derived from an EMBL/GenBank/DDBJ whole genome shotgun (WGS) entry which is preliminary data.</text>
</comment>
<dbReference type="PANTHER" id="PTHR11814">
    <property type="entry name" value="SULFATE TRANSPORTER"/>
    <property type="match status" value="1"/>
</dbReference>
<dbReference type="InterPro" id="IPR001902">
    <property type="entry name" value="SLC26A/SulP_fam"/>
</dbReference>
<evidence type="ECO:0000256" key="5">
    <source>
        <dbReference type="SAM" id="Phobius"/>
    </source>
</evidence>
<organism evidence="7 8">
    <name type="scientific">Candidatus Synechococcus spongiarum SP3</name>
    <dbReference type="NCBI Taxonomy" id="1604020"/>
    <lineage>
        <taxon>Bacteria</taxon>
        <taxon>Bacillati</taxon>
        <taxon>Cyanobacteriota</taxon>
        <taxon>Cyanophyceae</taxon>
        <taxon>Synechococcales</taxon>
        <taxon>Synechococcaceae</taxon>
        <taxon>Synechococcus</taxon>
    </lineage>
</organism>
<accession>A0A0G2IWF9</accession>
<dbReference type="Pfam" id="PF00916">
    <property type="entry name" value="Sulfate_transp"/>
    <property type="match status" value="1"/>
</dbReference>
<evidence type="ECO:0000259" key="6">
    <source>
        <dbReference type="PROSITE" id="PS50801"/>
    </source>
</evidence>
<evidence type="ECO:0000313" key="7">
    <source>
        <dbReference type="EMBL" id="KKZ12462.1"/>
    </source>
</evidence>
<evidence type="ECO:0000256" key="1">
    <source>
        <dbReference type="ARBA" id="ARBA00004141"/>
    </source>
</evidence>
<proteinExistence type="predicted"/>
<feature type="transmembrane region" description="Helical" evidence="5">
    <location>
        <begin position="107"/>
        <end position="127"/>
    </location>
</feature>
<reference evidence="7 8" key="1">
    <citation type="submission" date="2015-01" db="EMBL/GenBank/DDBJ databases">
        <title>Lifestyle Evolution in Cyanobacterial Symbionts of Sponges.</title>
        <authorList>
            <person name="Burgsdorf I."/>
            <person name="Slaby B.M."/>
            <person name="Handley K.M."/>
            <person name="Haber M."/>
            <person name="Blom J."/>
            <person name="Marshall C.W."/>
            <person name="Gilbert J.A."/>
            <person name="Hentschel U."/>
            <person name="Steindler L."/>
        </authorList>
    </citation>
    <scope>NUCLEOTIDE SEQUENCE [LARGE SCALE GENOMIC DNA]</scope>
    <source>
        <strain evidence="7">SP3</strain>
    </source>
</reference>
<feature type="transmembrane region" description="Helical" evidence="5">
    <location>
        <begin position="139"/>
        <end position="162"/>
    </location>
</feature>
<feature type="transmembrane region" description="Helical" evidence="5">
    <location>
        <begin position="77"/>
        <end position="95"/>
    </location>
</feature>
<comment type="subcellular location">
    <subcellularLocation>
        <location evidence="1">Membrane</location>
        <topology evidence="1">Multi-pass membrane protein</topology>
    </subcellularLocation>
</comment>
<dbReference type="InterPro" id="IPR002645">
    <property type="entry name" value="STAS_dom"/>
</dbReference>
<feature type="transmembrane region" description="Helical" evidence="5">
    <location>
        <begin position="214"/>
        <end position="235"/>
    </location>
</feature>
<evidence type="ECO:0000256" key="2">
    <source>
        <dbReference type="ARBA" id="ARBA00022692"/>
    </source>
</evidence>
<dbReference type="EMBL" id="JXQG01000020">
    <property type="protein sequence ID" value="KKZ12462.1"/>
    <property type="molecule type" value="Genomic_DNA"/>
</dbReference>
<gene>
    <name evidence="7" type="ORF">TE42_04480</name>
</gene>
<feature type="transmembrane region" description="Helical" evidence="5">
    <location>
        <begin position="48"/>
        <end position="65"/>
    </location>
</feature>
<dbReference type="SUPFAM" id="SSF52091">
    <property type="entry name" value="SpoIIaa-like"/>
    <property type="match status" value="1"/>
</dbReference>
<dbReference type="InterPro" id="IPR036513">
    <property type="entry name" value="STAS_dom_sf"/>
</dbReference>
<feature type="transmembrane region" description="Helical" evidence="5">
    <location>
        <begin position="255"/>
        <end position="278"/>
    </location>
</feature>
<sequence>MANLNFLAPHGFHRRNLRGDLLGGITAAVVALPLALAFGNAALGEGGAVYGLYGAVVVGFFAALFGGTPSQVSGPTGPMSVAVAGVVATLAELGVNENLAAGELLPLVMAAVVLGGIFQILFGLLRLGRYVTLVPYSVVSGFMSGVGVIILLLQVGPFMGISTRGGVVASLTQLHQHFTTGGGPNLAAMGIGVMTTAVVFLTPKRIGRILPSPLLALLIITPTSLIWGGQVPRIGFIPEGGLHLALPAVGGHWGALVQAGLILAVLGSIDSLLTSLVADSLTQTQHWSDRELIGQGIGNSLAGLFSGLPGAGATMRTVINVKSGGKTPLSGMIHSLTLLLVLMGAGPLAAQIPNALLAGILIKVGIDIIDWNFLFRAHRISTKTAGVMYGVLLMTVFWDLIWAVLVGVFVANLMTIESITAYQLEGMETQDNMTASPDLPADEKALLDACGGHVMVLRLSGPLSFGAAKGISDRMSLVRNYKVLILDLSSVARLGVTAALALESMLNTAVGHERHVFLIAPEGRVRARLERLNLQDRVTGDLSISRKAALQRAVELCRSS</sequence>
<dbReference type="Proteomes" id="UP000035067">
    <property type="component" value="Unassembled WGS sequence"/>
</dbReference>
<feature type="transmembrane region" description="Helical" evidence="5">
    <location>
        <begin position="21"/>
        <end position="42"/>
    </location>
</feature>
<feature type="transmembrane region" description="Helical" evidence="5">
    <location>
        <begin position="332"/>
        <end position="350"/>
    </location>
</feature>
<dbReference type="Pfam" id="PF01740">
    <property type="entry name" value="STAS"/>
    <property type="match status" value="1"/>
</dbReference>
<feature type="domain" description="STAS" evidence="6">
    <location>
        <begin position="454"/>
        <end position="557"/>
    </location>
</feature>
<dbReference type="PATRIC" id="fig|1604020.3.peg.156"/>
<evidence type="ECO:0000256" key="4">
    <source>
        <dbReference type="ARBA" id="ARBA00023136"/>
    </source>
</evidence>
<dbReference type="CDD" id="cd07042">
    <property type="entry name" value="STAS_SulP_like_sulfate_transporter"/>
    <property type="match status" value="1"/>
</dbReference>
<keyword evidence="2 5" id="KW-0812">Transmembrane</keyword>
<dbReference type="AlphaFoldDB" id="A0A0G2IWF9"/>
<dbReference type="GO" id="GO:0016020">
    <property type="term" value="C:membrane"/>
    <property type="evidence" value="ECO:0007669"/>
    <property type="project" value="UniProtKB-SubCell"/>
</dbReference>
<dbReference type="InterPro" id="IPR011547">
    <property type="entry name" value="SLC26A/SulP_dom"/>
</dbReference>
<dbReference type="GO" id="GO:0055085">
    <property type="term" value="P:transmembrane transport"/>
    <property type="evidence" value="ECO:0007669"/>
    <property type="project" value="InterPro"/>
</dbReference>